<dbReference type="KEGG" id="nbr:O3I_008495"/>
<keyword evidence="3" id="KW-1185">Reference proteome</keyword>
<dbReference type="eggNOG" id="COG3871">
    <property type="taxonomic scope" value="Bacteria"/>
</dbReference>
<protein>
    <submittedName>
        <fullName evidence="2">Uncharacterized protein</fullName>
    </submittedName>
</protein>
<dbReference type="InterPro" id="IPR012349">
    <property type="entry name" value="Split_barrel_FMN-bd"/>
</dbReference>
<evidence type="ECO:0000313" key="2">
    <source>
        <dbReference type="EMBL" id="AFT99661.1"/>
    </source>
</evidence>
<dbReference type="NCBIfam" id="TIGR03666">
    <property type="entry name" value="Rv2061_F420"/>
    <property type="match status" value="1"/>
</dbReference>
<dbReference type="Proteomes" id="UP000006304">
    <property type="component" value="Chromosome"/>
</dbReference>
<proteinExistence type="predicted"/>
<reference evidence="2 3" key="1">
    <citation type="journal article" date="2012" name="J. Bacteriol.">
        <title>Complete genome sequence of Nocardia brasiliensis HUJEG-1.</title>
        <authorList>
            <person name="Vera-Cabrera L."/>
            <person name="Ortiz-Lopez R."/>
            <person name="Elizondo-Gonzalez R."/>
            <person name="Perez-Maya A.A."/>
            <person name="Ocampo-Candiani J."/>
        </authorList>
    </citation>
    <scope>NUCLEOTIDE SEQUENCE [LARGE SCALE GENOMIC DNA]</scope>
    <source>
        <strain evidence="3">ATCC 700358</strain>
    </source>
</reference>
<gene>
    <name evidence="2" type="ORF">O3I_008495</name>
</gene>
<dbReference type="PANTHER" id="PTHR35176">
    <property type="entry name" value="HEME OXYGENASE HI_0854-RELATED"/>
    <property type="match status" value="1"/>
</dbReference>
<dbReference type="Gene3D" id="2.30.110.10">
    <property type="entry name" value="Electron Transport, Fmn-binding Protein, Chain A"/>
    <property type="match status" value="1"/>
</dbReference>
<dbReference type="AlphaFoldDB" id="K0EQ71"/>
<dbReference type="InterPro" id="IPR052019">
    <property type="entry name" value="F420H2_bilvrd_red/Heme_oxyg"/>
</dbReference>
<name>K0EQ71_NOCB7</name>
<dbReference type="EMBL" id="CP003876">
    <property type="protein sequence ID" value="AFT99661.1"/>
    <property type="molecule type" value="Genomic_DNA"/>
</dbReference>
<accession>K0EQ71</accession>
<dbReference type="GO" id="GO:0070967">
    <property type="term" value="F:coenzyme F420 binding"/>
    <property type="evidence" value="ECO:0007669"/>
    <property type="project" value="TreeGrafter"/>
</dbReference>
<keyword evidence="1" id="KW-0560">Oxidoreductase</keyword>
<dbReference type="GO" id="GO:0016627">
    <property type="term" value="F:oxidoreductase activity, acting on the CH-CH group of donors"/>
    <property type="evidence" value="ECO:0007669"/>
    <property type="project" value="TreeGrafter"/>
</dbReference>
<dbReference type="GO" id="GO:0005829">
    <property type="term" value="C:cytosol"/>
    <property type="evidence" value="ECO:0007669"/>
    <property type="project" value="TreeGrafter"/>
</dbReference>
<evidence type="ECO:0000313" key="3">
    <source>
        <dbReference type="Proteomes" id="UP000006304"/>
    </source>
</evidence>
<dbReference type="HOGENOM" id="CLU_139738_0_0_11"/>
<dbReference type="RefSeq" id="WP_014982517.1">
    <property type="nucleotide sequence ID" value="NC_018681.1"/>
</dbReference>
<organism evidence="2 3">
    <name type="scientific">Nocardia brasiliensis (strain ATCC 700358 / HUJEG-1)</name>
    <dbReference type="NCBI Taxonomy" id="1133849"/>
    <lineage>
        <taxon>Bacteria</taxon>
        <taxon>Bacillati</taxon>
        <taxon>Actinomycetota</taxon>
        <taxon>Actinomycetes</taxon>
        <taxon>Mycobacteriales</taxon>
        <taxon>Nocardiaceae</taxon>
        <taxon>Nocardia</taxon>
    </lineage>
</organism>
<dbReference type="PANTHER" id="PTHR35176:SF11">
    <property type="entry name" value="PYRIDOXAMINE 5'-PHOSPHATE OXIDASE FAMILY PROTEIN"/>
    <property type="match status" value="1"/>
</dbReference>
<sequence length="134" mass="14991">MSEQFLTLGDGKYVYLTHFRKDGTPVGLPIWVARDAERLVVWVENIDTWKVTRMRRNPQVTVASCDLRGHRRGPEVAARAEVLDVAGTDHVRKLIARKYGLPGRAALWGNRLFRGKNTSVGIALYCAATPSNSE</sequence>
<dbReference type="InterPro" id="IPR019965">
    <property type="entry name" value="PPOX_F420-dep_Rv2061_put"/>
</dbReference>
<dbReference type="STRING" id="1133849.O3I_008495"/>
<evidence type="ECO:0000256" key="1">
    <source>
        <dbReference type="ARBA" id="ARBA00023002"/>
    </source>
</evidence>
<dbReference type="SUPFAM" id="SSF50475">
    <property type="entry name" value="FMN-binding split barrel"/>
    <property type="match status" value="1"/>
</dbReference>